<dbReference type="EMBL" id="JACDUR010000013">
    <property type="protein sequence ID" value="MBA2897754.1"/>
    <property type="molecule type" value="Genomic_DNA"/>
</dbReference>
<dbReference type="Gene3D" id="3.50.50.60">
    <property type="entry name" value="FAD/NAD(P)-binding domain"/>
    <property type="match status" value="1"/>
</dbReference>
<dbReference type="PANTHER" id="PTHR47469">
    <property type="entry name" value="MONOOXYGENASE-LIKE"/>
    <property type="match status" value="1"/>
</dbReference>
<sequence length="391" mass="42022">MPTTTSQPADQPSIAIVGASITGPVLALLLHRAGFHQVRLYEASPAPTQQAGGIIGLDHPSLTTLADLGISQQEIIPFTSERVVTITVQDQREASRTEHLYPGRNTAWHLLNHTLLQRLPQHWLHLGQRVRAISPTEHGPAVLEFLDAEPSHADLVIFTDGRRSTGRRLLAPKRTLTYAGYIAWRGQGPYQPHIEHFTRIDPVGAAFNLSPLRQTSGHPATDWTLYLDMPEPDFHTLLGADPTVRTYLLPHQFTGQVRALVQGQANRLLKPAAAHLIAATPTWTAAPIVDLAPSTQAVYPIGAAHAILLGDALAPVRPHTASGANLGIAQAAGLAGVLSQHLHHGADLVAALHGWQQRHLPAVRAAQQLGPELGASLGLGTARGRILVTEQ</sequence>
<comment type="caution">
    <text evidence="2">The sequence shown here is derived from an EMBL/GenBank/DDBJ whole genome shotgun (WGS) entry which is preliminary data.</text>
</comment>
<keyword evidence="3" id="KW-1185">Reference proteome</keyword>
<dbReference type="PANTHER" id="PTHR47469:SF2">
    <property type="entry name" value="OS06G0597600 PROTEIN"/>
    <property type="match status" value="1"/>
</dbReference>
<name>A0A7W0CUU1_9ACTN</name>
<organism evidence="2 3">
    <name type="scientific">Nonomuraea soli</name>
    <dbReference type="NCBI Taxonomy" id="1032476"/>
    <lineage>
        <taxon>Bacteria</taxon>
        <taxon>Bacillati</taxon>
        <taxon>Actinomycetota</taxon>
        <taxon>Actinomycetes</taxon>
        <taxon>Streptosporangiales</taxon>
        <taxon>Streptosporangiaceae</taxon>
        <taxon>Nonomuraea</taxon>
    </lineage>
</organism>
<dbReference type="InterPro" id="IPR036188">
    <property type="entry name" value="FAD/NAD-bd_sf"/>
</dbReference>
<dbReference type="PRINTS" id="PR00420">
    <property type="entry name" value="RNGMNOXGNASE"/>
</dbReference>
<dbReference type="Gene3D" id="3.30.9.30">
    <property type="match status" value="1"/>
</dbReference>
<evidence type="ECO:0000313" key="3">
    <source>
        <dbReference type="Proteomes" id="UP000530928"/>
    </source>
</evidence>
<keyword evidence="1" id="KW-1133">Transmembrane helix</keyword>
<protein>
    <submittedName>
        <fullName evidence="2">2,6-dihydroxypyridine 3-monooxygenase</fullName>
        <ecNumber evidence="2">1.14.13.10</ecNumber>
    </submittedName>
</protein>
<dbReference type="Proteomes" id="UP000530928">
    <property type="component" value="Unassembled WGS sequence"/>
</dbReference>
<dbReference type="AlphaFoldDB" id="A0A7W0CUU1"/>
<dbReference type="EC" id="1.14.13.10" evidence="2"/>
<keyword evidence="1" id="KW-0812">Transmembrane</keyword>
<accession>A0A7W0CUU1</accession>
<evidence type="ECO:0000256" key="1">
    <source>
        <dbReference type="SAM" id="Phobius"/>
    </source>
</evidence>
<keyword evidence="1" id="KW-0472">Membrane</keyword>
<feature type="transmembrane region" description="Helical" evidence="1">
    <location>
        <begin position="12"/>
        <end position="30"/>
    </location>
</feature>
<keyword evidence="2" id="KW-0503">Monooxygenase</keyword>
<dbReference type="SUPFAM" id="SSF54373">
    <property type="entry name" value="FAD-linked reductases, C-terminal domain"/>
    <property type="match status" value="1"/>
</dbReference>
<dbReference type="RefSeq" id="WP_181616433.1">
    <property type="nucleotide sequence ID" value="NZ_BAABAM010000015.1"/>
</dbReference>
<evidence type="ECO:0000313" key="2">
    <source>
        <dbReference type="EMBL" id="MBA2897754.1"/>
    </source>
</evidence>
<dbReference type="SUPFAM" id="SSF51905">
    <property type="entry name" value="FAD/NAD(P)-binding domain"/>
    <property type="match status" value="1"/>
</dbReference>
<gene>
    <name evidence="2" type="ORF">HNR30_009160</name>
</gene>
<proteinExistence type="predicted"/>
<dbReference type="GO" id="GO:0018663">
    <property type="term" value="F:2,6-dihydroxypyridine 3-monooxygenase activity"/>
    <property type="evidence" value="ECO:0007669"/>
    <property type="project" value="UniProtKB-EC"/>
</dbReference>
<keyword evidence="2" id="KW-0560">Oxidoreductase</keyword>
<dbReference type="InterPro" id="IPR053212">
    <property type="entry name" value="DHP_3-monooxygenase"/>
</dbReference>
<reference evidence="2 3" key="1">
    <citation type="submission" date="2020-07" db="EMBL/GenBank/DDBJ databases">
        <title>Genomic Encyclopedia of Type Strains, Phase IV (KMG-IV): sequencing the most valuable type-strain genomes for metagenomic binning, comparative biology and taxonomic classification.</title>
        <authorList>
            <person name="Goeker M."/>
        </authorList>
    </citation>
    <scope>NUCLEOTIDE SEQUENCE [LARGE SCALE GENOMIC DNA]</scope>
    <source>
        <strain evidence="2 3">DSM 45533</strain>
    </source>
</reference>